<accession>A0A4R4E2B5</accession>
<evidence type="ECO:0000313" key="2">
    <source>
        <dbReference type="Proteomes" id="UP000295164"/>
    </source>
</evidence>
<gene>
    <name evidence="1" type="ORF">E0486_07510</name>
</gene>
<evidence type="ECO:0000313" key="1">
    <source>
        <dbReference type="EMBL" id="TCZ72903.1"/>
    </source>
</evidence>
<dbReference type="EMBL" id="SKFH01000009">
    <property type="protein sequence ID" value="TCZ72903.1"/>
    <property type="molecule type" value="Genomic_DNA"/>
</dbReference>
<reference evidence="1 2" key="1">
    <citation type="submission" date="2019-03" db="EMBL/GenBank/DDBJ databases">
        <authorList>
            <person name="Kim M.K.M."/>
        </authorList>
    </citation>
    <scope>NUCLEOTIDE SEQUENCE [LARGE SCALE GENOMIC DNA]</scope>
    <source>
        <strain evidence="1 2">17J68-15</strain>
    </source>
</reference>
<proteinExistence type="predicted"/>
<comment type="caution">
    <text evidence="1">The sequence shown here is derived from an EMBL/GenBank/DDBJ whole genome shotgun (WGS) entry which is preliminary data.</text>
</comment>
<keyword evidence="2" id="KW-1185">Reference proteome</keyword>
<protein>
    <submittedName>
        <fullName evidence="1">Uncharacterized protein</fullName>
    </submittedName>
</protein>
<dbReference type="AlphaFoldDB" id="A0A4R4E2B5"/>
<dbReference type="RefSeq" id="WP_131851538.1">
    <property type="nucleotide sequence ID" value="NZ_SKFH01000009.1"/>
</dbReference>
<organism evidence="1 2">
    <name type="scientific">Flaviaesturariibacter aridisoli</name>
    <dbReference type="NCBI Taxonomy" id="2545761"/>
    <lineage>
        <taxon>Bacteria</taxon>
        <taxon>Pseudomonadati</taxon>
        <taxon>Bacteroidota</taxon>
        <taxon>Chitinophagia</taxon>
        <taxon>Chitinophagales</taxon>
        <taxon>Chitinophagaceae</taxon>
        <taxon>Flaviaestuariibacter</taxon>
    </lineage>
</organism>
<dbReference type="OrthoDB" id="9854517at2"/>
<name>A0A4R4E2B5_9BACT</name>
<sequence length="86" mass="10443">MTPDEMRKRLAELQEEWKQYEYLVKATFPTDTEWKAFQAANKTQLERARALKEELIRLRWTLLSPEEQEKAREVGRIMRDEDEKKS</sequence>
<dbReference type="Proteomes" id="UP000295164">
    <property type="component" value="Unassembled WGS sequence"/>
</dbReference>